<accession>A0AAD8ESU9</accession>
<dbReference type="Proteomes" id="UP001233172">
    <property type="component" value="Unassembled WGS sequence"/>
</dbReference>
<reference evidence="1" key="1">
    <citation type="journal article" date="2023" name="PLoS Negl. Trop. Dis.">
        <title>A genome sequence for Biomphalaria pfeifferi, the major vector snail for the human-infecting parasite Schistosoma mansoni.</title>
        <authorList>
            <person name="Bu L."/>
            <person name="Lu L."/>
            <person name="Laidemitt M.R."/>
            <person name="Zhang S.M."/>
            <person name="Mutuku M."/>
            <person name="Mkoji G."/>
            <person name="Steinauer M."/>
            <person name="Loker E.S."/>
        </authorList>
    </citation>
    <scope>NUCLEOTIDE SEQUENCE</scope>
    <source>
        <strain evidence="1">KasaAsao</strain>
    </source>
</reference>
<gene>
    <name evidence="1" type="ORF">Bpfe_031530</name>
</gene>
<comment type="caution">
    <text evidence="1">The sequence shown here is derived from an EMBL/GenBank/DDBJ whole genome shotgun (WGS) entry which is preliminary data.</text>
</comment>
<name>A0AAD8ESU9_BIOPF</name>
<keyword evidence="2" id="KW-1185">Reference proteome</keyword>
<protein>
    <submittedName>
        <fullName evidence="1">DUF1549 domain-containing protein</fullName>
    </submittedName>
</protein>
<proteinExistence type="predicted"/>
<evidence type="ECO:0000313" key="1">
    <source>
        <dbReference type="EMBL" id="KAK0038751.1"/>
    </source>
</evidence>
<organism evidence="1 2">
    <name type="scientific">Biomphalaria pfeifferi</name>
    <name type="common">Bloodfluke planorb</name>
    <name type="synonym">Freshwater snail</name>
    <dbReference type="NCBI Taxonomy" id="112525"/>
    <lineage>
        <taxon>Eukaryota</taxon>
        <taxon>Metazoa</taxon>
        <taxon>Spiralia</taxon>
        <taxon>Lophotrochozoa</taxon>
        <taxon>Mollusca</taxon>
        <taxon>Gastropoda</taxon>
        <taxon>Heterobranchia</taxon>
        <taxon>Euthyneura</taxon>
        <taxon>Panpulmonata</taxon>
        <taxon>Hygrophila</taxon>
        <taxon>Lymnaeoidea</taxon>
        <taxon>Planorbidae</taxon>
        <taxon>Biomphalaria</taxon>
    </lineage>
</organism>
<sequence>MISSSTDVQDRIHAGLRLSLIRPITDNDAQPLLNLLNDAIKAYEADPKQAEQLIASARGTCPPNMPPHEYAAWIIASSTILNLDEFLSRN</sequence>
<dbReference type="AlphaFoldDB" id="A0AAD8ESU9"/>
<evidence type="ECO:0000313" key="2">
    <source>
        <dbReference type="Proteomes" id="UP001233172"/>
    </source>
</evidence>
<reference evidence="1" key="2">
    <citation type="submission" date="2023-04" db="EMBL/GenBank/DDBJ databases">
        <authorList>
            <person name="Bu L."/>
            <person name="Lu L."/>
            <person name="Laidemitt M.R."/>
            <person name="Zhang S.M."/>
            <person name="Mutuku M."/>
            <person name="Mkoji G."/>
            <person name="Steinauer M."/>
            <person name="Loker E.S."/>
        </authorList>
    </citation>
    <scope>NUCLEOTIDE SEQUENCE</scope>
    <source>
        <strain evidence="1">KasaAsao</strain>
        <tissue evidence="1">Whole Snail</tissue>
    </source>
</reference>
<dbReference type="EMBL" id="JASAOG010000491">
    <property type="protein sequence ID" value="KAK0038751.1"/>
    <property type="molecule type" value="Genomic_DNA"/>
</dbReference>